<protein>
    <submittedName>
        <fullName evidence="2">Uncharacterized protein</fullName>
    </submittedName>
</protein>
<feature type="compositionally biased region" description="Polar residues" evidence="1">
    <location>
        <begin position="1"/>
        <end position="10"/>
    </location>
</feature>
<feature type="compositionally biased region" description="Polar residues" evidence="1">
    <location>
        <begin position="143"/>
        <end position="158"/>
    </location>
</feature>
<evidence type="ECO:0000313" key="3">
    <source>
        <dbReference type="Proteomes" id="UP000594364"/>
    </source>
</evidence>
<evidence type="ECO:0000313" key="2">
    <source>
        <dbReference type="EMBL" id="QPH15616.1"/>
    </source>
</evidence>
<accession>A0A7U3SNC6</accession>
<proteinExistence type="predicted"/>
<sequence>MSHQKQSTGRGQPHSDDPPNYDPINGTRHVGIHHRLSPHHSPLLKLLPLAPNQDFTKQLRDRLRLVQFQQGIRRDLYGEATAEEYLIGHTPDALREEARASPSMDDSSSSEPSNSPRCFDDEHWSKATPVRHSKARHERQRSTDQPTLPKSVGKQSRLNHPEASQVWPSLPSSSYIDPPPPNATAGEDSRAPKCKRSDNDGAGTAIPRRSKRLRREPPVEASS</sequence>
<feature type="compositionally biased region" description="Low complexity" evidence="1">
    <location>
        <begin position="101"/>
        <end position="116"/>
    </location>
</feature>
<dbReference type="Proteomes" id="UP000594364">
    <property type="component" value="Chromosome 6"/>
</dbReference>
<feature type="compositionally biased region" description="Polar residues" evidence="1">
    <location>
        <begin position="166"/>
        <end position="175"/>
    </location>
</feature>
<dbReference type="EMBL" id="CP031390">
    <property type="protein sequence ID" value="QPH15616.1"/>
    <property type="molecule type" value="Genomic_DNA"/>
</dbReference>
<feature type="region of interest" description="Disordered" evidence="1">
    <location>
        <begin position="1"/>
        <end position="34"/>
    </location>
</feature>
<gene>
    <name evidence="2" type="ORF">C2857_000072</name>
</gene>
<feature type="region of interest" description="Disordered" evidence="1">
    <location>
        <begin position="97"/>
        <end position="223"/>
    </location>
</feature>
<name>A0A7U3SNC6_EPIFF</name>
<feature type="compositionally biased region" description="Basic and acidic residues" evidence="1">
    <location>
        <begin position="187"/>
        <end position="199"/>
    </location>
</feature>
<dbReference type="AlphaFoldDB" id="A0A7U3SNC6"/>
<evidence type="ECO:0000256" key="1">
    <source>
        <dbReference type="SAM" id="MobiDB-lite"/>
    </source>
</evidence>
<reference evidence="2 3" key="1">
    <citation type="journal article" date="2018" name="PLoS Genet.">
        <title>Repeat elements organise 3D genome structure and mediate transcription in the filamentous fungus Epichloe festucae.</title>
        <authorList>
            <person name="Winter D.J."/>
            <person name="Ganley A.R.D."/>
            <person name="Young C.A."/>
            <person name="Liachko I."/>
            <person name="Schardl C.L."/>
            <person name="Dupont P.Y."/>
            <person name="Berry D."/>
            <person name="Ram A."/>
            <person name="Scott B."/>
            <person name="Cox M.P."/>
        </authorList>
    </citation>
    <scope>NUCLEOTIDE SEQUENCE [LARGE SCALE GENOMIC DNA]</scope>
    <source>
        <strain evidence="2 3">Fl1</strain>
    </source>
</reference>
<keyword evidence="3" id="KW-1185">Reference proteome</keyword>
<organism evidence="2 3">
    <name type="scientific">Epichloe festucae (strain Fl1)</name>
    <dbReference type="NCBI Taxonomy" id="877507"/>
    <lineage>
        <taxon>Eukaryota</taxon>
        <taxon>Fungi</taxon>
        <taxon>Dikarya</taxon>
        <taxon>Ascomycota</taxon>
        <taxon>Pezizomycotina</taxon>
        <taxon>Sordariomycetes</taxon>
        <taxon>Hypocreomycetidae</taxon>
        <taxon>Hypocreales</taxon>
        <taxon>Clavicipitaceae</taxon>
        <taxon>Epichloe</taxon>
    </lineage>
</organism>
<dbReference type="OrthoDB" id="4960088at2759"/>
<feature type="compositionally biased region" description="Basic residues" evidence="1">
    <location>
        <begin position="129"/>
        <end position="139"/>
    </location>
</feature>